<proteinExistence type="predicted"/>
<sequence>MRHLYLLIFISNIFLGFSQQTAKPFIPEIVKQFPNVRDIAISPNGKEIMFSAQSVMGTLSAIITIKNEGDTWSTPQVASFSGQHFDLEPFFSNDGLKIYFVSTRPLDASSNKPKDFDIWYAERATLNSDWSQPINIGAPINTEHGEFYPSIANNGNFYFTRDNPNLKRKDDIYVSVFTNGTYSEPKTLPNTVNSAGYEYNAFISPDESYLIYGCYNKQGGYGSGDLYISYHINNEWLEAKNLGESINTSKMDYCPFVDNKTNTLYFTSKQDNTKIDFKSPLPINELIIEFNKYDNGSSRLYQIPLSELPKK</sequence>
<dbReference type="InterPro" id="IPR011042">
    <property type="entry name" value="6-blade_b-propeller_TolB-like"/>
</dbReference>
<dbReference type="EMBL" id="JAODOP010000004">
    <property type="protein sequence ID" value="MEF3836047.1"/>
    <property type="molecule type" value="Genomic_DNA"/>
</dbReference>
<dbReference type="Gene3D" id="2.120.10.30">
    <property type="entry name" value="TolB, C-terminal domain"/>
    <property type="match status" value="1"/>
</dbReference>
<evidence type="ECO:0000313" key="2">
    <source>
        <dbReference type="Proteomes" id="UP001337305"/>
    </source>
</evidence>
<evidence type="ECO:0000313" key="1">
    <source>
        <dbReference type="EMBL" id="MEF3836047.1"/>
    </source>
</evidence>
<protein>
    <recommendedName>
        <fullName evidence="3">WD40 repeat protein</fullName>
    </recommendedName>
</protein>
<evidence type="ECO:0008006" key="3">
    <source>
        <dbReference type="Google" id="ProtNLM"/>
    </source>
</evidence>
<dbReference type="SUPFAM" id="SSF82171">
    <property type="entry name" value="DPP6 N-terminal domain-like"/>
    <property type="match status" value="1"/>
</dbReference>
<gene>
    <name evidence="1" type="ORF">N1F79_23185</name>
</gene>
<dbReference type="RefSeq" id="WP_303308321.1">
    <property type="nucleotide sequence ID" value="NZ_JAODOP010000004.1"/>
</dbReference>
<accession>A0ABU7XZ78</accession>
<name>A0ABU7XZ78_9FLAO</name>
<dbReference type="InterPro" id="IPR011659">
    <property type="entry name" value="WD40"/>
</dbReference>
<dbReference type="Pfam" id="PF07676">
    <property type="entry name" value="PD40"/>
    <property type="match status" value="3"/>
</dbReference>
<dbReference type="Proteomes" id="UP001337305">
    <property type="component" value="Unassembled WGS sequence"/>
</dbReference>
<comment type="caution">
    <text evidence="1">The sequence shown here is derived from an EMBL/GenBank/DDBJ whole genome shotgun (WGS) entry which is preliminary data.</text>
</comment>
<reference evidence="1 2" key="1">
    <citation type="submission" date="2022-09" db="EMBL/GenBank/DDBJ databases">
        <title>Genome sequencing of Flavivirga sp. MEBiC05379.</title>
        <authorList>
            <person name="Oh H.-M."/>
            <person name="Kwon K.K."/>
            <person name="Park M.J."/>
            <person name="Yang S.-H."/>
        </authorList>
    </citation>
    <scope>NUCLEOTIDE SEQUENCE [LARGE SCALE GENOMIC DNA]</scope>
    <source>
        <strain evidence="1 2">MEBiC05379</strain>
    </source>
</reference>
<organism evidence="1 2">
    <name type="scientific">Flavivirga spongiicola</name>
    <dbReference type="NCBI Taxonomy" id="421621"/>
    <lineage>
        <taxon>Bacteria</taxon>
        <taxon>Pseudomonadati</taxon>
        <taxon>Bacteroidota</taxon>
        <taxon>Flavobacteriia</taxon>
        <taxon>Flavobacteriales</taxon>
        <taxon>Flavobacteriaceae</taxon>
        <taxon>Flavivirga</taxon>
    </lineage>
</organism>
<keyword evidence="2" id="KW-1185">Reference proteome</keyword>